<evidence type="ECO:0000313" key="12">
    <source>
        <dbReference type="Proteomes" id="UP000002433"/>
    </source>
</evidence>
<feature type="transmembrane region" description="Helical" evidence="7">
    <location>
        <begin position="36"/>
        <end position="55"/>
    </location>
</feature>
<evidence type="ECO:0000256" key="3">
    <source>
        <dbReference type="ARBA" id="ARBA00022475"/>
    </source>
</evidence>
<keyword evidence="4 7" id="KW-0812">Transmembrane</keyword>
<keyword evidence="5 7" id="KW-1133">Transmembrane helix</keyword>
<feature type="transmembrane region" description="Helical" evidence="7">
    <location>
        <begin position="200"/>
        <end position="220"/>
    </location>
</feature>
<dbReference type="GO" id="GO:0015293">
    <property type="term" value="F:symporter activity"/>
    <property type="evidence" value="ECO:0007669"/>
    <property type="project" value="TreeGrafter"/>
</dbReference>
<name>Q1JK45_STRPC</name>
<gene>
    <name evidence="11" type="primary">nupC</name>
    <name evidence="11" type="ordered locus">MGAS9429_Spy1591</name>
</gene>
<reference evidence="11 12" key="1">
    <citation type="journal article" date="2006" name="Proc. Natl. Acad. Sci. U.S.A.">
        <title>Molecular genetic anatomy of inter- and intraserotype variation in the human bacterial pathogen group A Streptococcus.</title>
        <authorList>
            <person name="Beres S.B."/>
            <person name="Richter E.W."/>
            <person name="Nagiec M.J."/>
            <person name="Sumby P."/>
            <person name="Porcella S.F."/>
            <person name="DeLeo F.R."/>
            <person name="Musser J.M."/>
        </authorList>
    </citation>
    <scope>NUCLEOTIDE SEQUENCE [LARGE SCALE GENOMIC DNA]</scope>
    <source>
        <strain evidence="11 12">MGAS9429</strain>
    </source>
</reference>
<proteinExistence type="inferred from homology"/>
<dbReference type="PANTHER" id="PTHR10590:SF4">
    <property type="entry name" value="SOLUTE CARRIER FAMILY 28 MEMBER 3"/>
    <property type="match status" value="1"/>
</dbReference>
<evidence type="ECO:0000259" key="8">
    <source>
        <dbReference type="Pfam" id="PF01773"/>
    </source>
</evidence>
<organism evidence="11 12">
    <name type="scientific">Streptococcus pyogenes serotype M12 (strain MGAS9429)</name>
    <dbReference type="NCBI Taxonomy" id="370551"/>
    <lineage>
        <taxon>Bacteria</taxon>
        <taxon>Bacillati</taxon>
        <taxon>Bacillota</taxon>
        <taxon>Bacilli</taxon>
        <taxon>Lactobacillales</taxon>
        <taxon>Streptococcaceae</taxon>
        <taxon>Streptococcus</taxon>
    </lineage>
</organism>
<dbReference type="InterPro" id="IPR008276">
    <property type="entry name" value="C_nuclsd_transpt"/>
</dbReference>
<dbReference type="Pfam" id="PF07670">
    <property type="entry name" value="Gate"/>
    <property type="match status" value="1"/>
</dbReference>
<dbReference type="Pfam" id="PF07662">
    <property type="entry name" value="Nucleos_tra2_C"/>
    <property type="match status" value="1"/>
</dbReference>
<dbReference type="AlphaFoldDB" id="Q1JK45"/>
<dbReference type="KEGG" id="spk:MGAS9429_Spy1591"/>
<dbReference type="PANTHER" id="PTHR10590">
    <property type="entry name" value="SODIUM/NUCLEOSIDE COTRANSPORTER"/>
    <property type="match status" value="1"/>
</dbReference>
<evidence type="ECO:0000256" key="5">
    <source>
        <dbReference type="ARBA" id="ARBA00022989"/>
    </source>
</evidence>
<feature type="domain" description="Concentrative nucleoside transporter C-terminal" evidence="9">
    <location>
        <begin position="200"/>
        <end position="399"/>
    </location>
</feature>
<dbReference type="InterPro" id="IPR011642">
    <property type="entry name" value="Gate_dom"/>
</dbReference>
<dbReference type="GO" id="GO:0005886">
    <property type="term" value="C:plasma membrane"/>
    <property type="evidence" value="ECO:0007669"/>
    <property type="project" value="UniProtKB-SubCell"/>
</dbReference>
<evidence type="ECO:0000256" key="6">
    <source>
        <dbReference type="ARBA" id="ARBA00023136"/>
    </source>
</evidence>
<evidence type="ECO:0000256" key="7">
    <source>
        <dbReference type="SAM" id="Phobius"/>
    </source>
</evidence>
<feature type="transmembrane region" description="Helical" evidence="7">
    <location>
        <begin position="6"/>
        <end position="24"/>
    </location>
</feature>
<evidence type="ECO:0000313" key="11">
    <source>
        <dbReference type="EMBL" id="ABF32778.1"/>
    </source>
</evidence>
<dbReference type="HOGENOM" id="CLU_016813_4_2_9"/>
<keyword evidence="3" id="KW-1003">Cell membrane</keyword>
<sequence>MEVIMQFIYSIIGILLILGIVYAISFNRKSVSLSLIGKALIVQFIIALILVRIPLGQQIVSVVSTGVTSVINCGQAGLNFVFGSLADSGAKTGFIFAIQTLGNIVFLSALVSLLYYVGILGFVVKWIGKGVGKIMKSSEVESFVAVANMFLGQTDSPILVSKYLGRMTDSEIMVVLVSGMGSMSVSILGGYIALGIPMEYLLIASTMVPIGSILIAKILLPQTEPVQKIDDIKMDNKGNNANVIDAIAEGASTGAQMAFSIGASLIAFVGLVSLINMMLSGLGIRLEQIFSYVFAPFGFLMGFDHKNILLEGNLLGSKLILNEFVSFQQLGHLIKSLDYRTALVATISLCGFANLSSLGICVSGIAVLCPEKRSTLARLVFRAMIGGIAVSMLSAFIVGIVTLF</sequence>
<dbReference type="GO" id="GO:0005337">
    <property type="term" value="F:nucleoside transmembrane transporter activity"/>
    <property type="evidence" value="ECO:0007669"/>
    <property type="project" value="InterPro"/>
</dbReference>
<evidence type="ECO:0000259" key="9">
    <source>
        <dbReference type="Pfam" id="PF07662"/>
    </source>
</evidence>
<dbReference type="InterPro" id="IPR011657">
    <property type="entry name" value="CNT_C_dom"/>
</dbReference>
<feature type="transmembrane region" description="Helical" evidence="7">
    <location>
        <begin position="104"/>
        <end position="127"/>
    </location>
</feature>
<feature type="transmembrane region" description="Helical" evidence="7">
    <location>
        <begin position="379"/>
        <end position="403"/>
    </location>
</feature>
<comment type="similarity">
    <text evidence="2">Belongs to the concentrative nucleoside transporter (CNT) (TC 2.A.41) family.</text>
</comment>
<feature type="transmembrane region" description="Helical" evidence="7">
    <location>
        <begin position="265"/>
        <end position="284"/>
    </location>
</feature>
<feature type="transmembrane region" description="Helical" evidence="7">
    <location>
        <begin position="342"/>
        <end position="367"/>
    </location>
</feature>
<feature type="transmembrane region" description="Helical" evidence="7">
    <location>
        <begin position="172"/>
        <end position="194"/>
    </location>
</feature>
<accession>Q1JK45</accession>
<protein>
    <submittedName>
        <fullName evidence="11">Nucleoside permease</fullName>
    </submittedName>
</protein>
<evidence type="ECO:0000256" key="4">
    <source>
        <dbReference type="ARBA" id="ARBA00022692"/>
    </source>
</evidence>
<keyword evidence="6 7" id="KW-0472">Membrane</keyword>
<evidence type="ECO:0000259" key="10">
    <source>
        <dbReference type="Pfam" id="PF07670"/>
    </source>
</evidence>
<dbReference type="InterPro" id="IPR002668">
    <property type="entry name" value="CNT_N_dom"/>
</dbReference>
<dbReference type="EMBL" id="CP000259">
    <property type="protein sequence ID" value="ABF32778.1"/>
    <property type="molecule type" value="Genomic_DNA"/>
</dbReference>
<comment type="subcellular location">
    <subcellularLocation>
        <location evidence="1">Cell membrane</location>
        <topology evidence="1">Multi-pass membrane protein</topology>
    </subcellularLocation>
</comment>
<evidence type="ECO:0000256" key="2">
    <source>
        <dbReference type="ARBA" id="ARBA00009033"/>
    </source>
</evidence>
<feature type="domain" description="Nucleoside transporter/FeoB GTPase Gate" evidence="10">
    <location>
        <begin position="98"/>
        <end position="195"/>
    </location>
</feature>
<dbReference type="Proteomes" id="UP000002433">
    <property type="component" value="Chromosome"/>
</dbReference>
<feature type="domain" description="Concentrative nucleoside transporter N-terminal" evidence="8">
    <location>
        <begin position="12"/>
        <end position="85"/>
    </location>
</feature>
<dbReference type="Pfam" id="PF01773">
    <property type="entry name" value="Nucleos_tra2_N"/>
    <property type="match status" value="1"/>
</dbReference>
<evidence type="ECO:0000256" key="1">
    <source>
        <dbReference type="ARBA" id="ARBA00004651"/>
    </source>
</evidence>